<proteinExistence type="predicted"/>
<feature type="transmembrane region" description="Helical" evidence="1">
    <location>
        <begin position="103"/>
        <end position="123"/>
    </location>
</feature>
<dbReference type="AlphaFoldDB" id="A0A3N1D3G0"/>
<keyword evidence="1" id="KW-1133">Transmembrane helix</keyword>
<feature type="transmembrane region" description="Helical" evidence="1">
    <location>
        <begin position="178"/>
        <end position="196"/>
    </location>
</feature>
<feature type="transmembrane region" description="Helical" evidence="1">
    <location>
        <begin position="69"/>
        <end position="91"/>
    </location>
</feature>
<keyword evidence="1" id="KW-0472">Membrane</keyword>
<dbReference type="Pfam" id="PF20182">
    <property type="entry name" value="DUF6545"/>
    <property type="match status" value="1"/>
</dbReference>
<dbReference type="NCBIfam" id="NF042915">
    <property type="entry name" value="MAB_1171c_fam"/>
    <property type="match status" value="1"/>
</dbReference>
<dbReference type="Proteomes" id="UP000272400">
    <property type="component" value="Unassembled WGS sequence"/>
</dbReference>
<dbReference type="InterPro" id="IPR046675">
    <property type="entry name" value="DUF6545"/>
</dbReference>
<keyword evidence="1" id="KW-0812">Transmembrane</keyword>
<evidence type="ECO:0000256" key="1">
    <source>
        <dbReference type="SAM" id="Phobius"/>
    </source>
</evidence>
<keyword evidence="4" id="KW-1185">Reference proteome</keyword>
<evidence type="ECO:0000259" key="2">
    <source>
        <dbReference type="Pfam" id="PF20182"/>
    </source>
</evidence>
<feature type="transmembrane region" description="Helical" evidence="1">
    <location>
        <begin position="6"/>
        <end position="24"/>
    </location>
</feature>
<evidence type="ECO:0000313" key="4">
    <source>
        <dbReference type="Proteomes" id="UP000272400"/>
    </source>
</evidence>
<feature type="domain" description="DUF6545" evidence="2">
    <location>
        <begin position="242"/>
        <end position="370"/>
    </location>
</feature>
<feature type="transmembrane region" description="Helical" evidence="1">
    <location>
        <begin position="36"/>
        <end position="57"/>
    </location>
</feature>
<name>A0A3N1D3G0_9ACTN</name>
<gene>
    <name evidence="3" type="ORF">EDD29_5729</name>
</gene>
<dbReference type="OrthoDB" id="3685619at2"/>
<evidence type="ECO:0000313" key="3">
    <source>
        <dbReference type="EMBL" id="ROO88073.1"/>
    </source>
</evidence>
<comment type="caution">
    <text evidence="3">The sequence shown here is derived from an EMBL/GenBank/DDBJ whole genome shotgun (WGS) entry which is preliminary data.</text>
</comment>
<organism evidence="3 4">
    <name type="scientific">Actinocorallia herbida</name>
    <dbReference type="NCBI Taxonomy" id="58109"/>
    <lineage>
        <taxon>Bacteria</taxon>
        <taxon>Bacillati</taxon>
        <taxon>Actinomycetota</taxon>
        <taxon>Actinomycetes</taxon>
        <taxon>Streptosporangiales</taxon>
        <taxon>Thermomonosporaceae</taxon>
        <taxon>Actinocorallia</taxon>
    </lineage>
</organism>
<dbReference type="RefSeq" id="WP_123667296.1">
    <property type="nucleotide sequence ID" value="NZ_RJKE01000001.1"/>
</dbReference>
<feature type="transmembrane region" description="Helical" evidence="1">
    <location>
        <begin position="138"/>
        <end position="157"/>
    </location>
</feature>
<dbReference type="InterPro" id="IPR050039">
    <property type="entry name" value="MAB_1171c-like"/>
</dbReference>
<dbReference type="EMBL" id="RJKE01000001">
    <property type="protein sequence ID" value="ROO88073.1"/>
    <property type="molecule type" value="Genomic_DNA"/>
</dbReference>
<sequence>MTHAYYLLAGLCLVGALYKLRDLSRDPGSSSLRGTCSTLALLSLAFVTLAPASRLAIDGWTGAPNSARWLGNSATLAAGCSIQIAMAFIAGDGLAPAQLRRKALTLLAVIGTMGALLLTTGLHDHPDFVHVHGHRGPVVAYLLLYLCYLAATLGDALRLAWSHASKARNAALRAGLRLGGAGSAIGLLYCLYKAFFALSKFWHLPTLGTEGIIGPVLAMTSATFIVAGLTVGSWGAALIERLRYRHAYRRLEPLWRTLTGELPHLVLDPHRGDMRERLYRRVIEIHDARLTLAPYRDPQWEALAHRAAAEAGLSGPSLEAAVNGTLLAAALEARRTGGSTRAVPTLELTRPQSTDLPEEAAWLEAVSRAFFSPLPFPPQPALIVEGDPCPK</sequence>
<protein>
    <recommendedName>
        <fullName evidence="2">DUF6545 domain-containing protein</fullName>
    </recommendedName>
</protein>
<reference evidence="3 4" key="1">
    <citation type="submission" date="2018-11" db="EMBL/GenBank/DDBJ databases">
        <title>Sequencing the genomes of 1000 actinobacteria strains.</title>
        <authorList>
            <person name="Klenk H.-P."/>
        </authorList>
    </citation>
    <scope>NUCLEOTIDE SEQUENCE [LARGE SCALE GENOMIC DNA]</scope>
    <source>
        <strain evidence="3 4">DSM 44254</strain>
    </source>
</reference>
<accession>A0A3N1D3G0</accession>
<feature type="transmembrane region" description="Helical" evidence="1">
    <location>
        <begin position="216"/>
        <end position="239"/>
    </location>
</feature>